<dbReference type="EMBL" id="LR133917">
    <property type="protein sequence ID" value="VDY47367.1"/>
    <property type="molecule type" value="Genomic_DNA"/>
</dbReference>
<proteinExistence type="predicted"/>
<evidence type="ECO:0000313" key="1">
    <source>
        <dbReference type="EMBL" id="VDY47367.1"/>
    </source>
</evidence>
<protein>
    <recommendedName>
        <fullName evidence="2">Pathogenicity island protein</fullName>
    </recommendedName>
</protein>
<evidence type="ECO:0008006" key="2">
    <source>
        <dbReference type="Google" id="ProtNLM"/>
    </source>
</evidence>
<dbReference type="AlphaFoldDB" id="A0AB74PZN2"/>
<organism evidence="1">
    <name type="scientific">Staphylococcus aureus</name>
    <dbReference type="NCBI Taxonomy" id="1280"/>
    <lineage>
        <taxon>Bacteria</taxon>
        <taxon>Bacillati</taxon>
        <taxon>Bacillota</taxon>
        <taxon>Bacilli</taxon>
        <taxon>Bacillales</taxon>
        <taxon>Staphylococcaceae</taxon>
        <taxon>Staphylococcus</taxon>
    </lineage>
</organism>
<accession>A0AB74PZN2</accession>
<dbReference type="RefSeq" id="WP_000281830.1">
    <property type="nucleotide sequence ID" value="NZ_BDXL01000002.1"/>
</dbReference>
<dbReference type="Proteomes" id="UP000280323">
    <property type="component" value="Chromosome"/>
</dbReference>
<sequence>MYMIKNSRIIKGSLAFALVSGVIVCSGLTSEHSYAKENNVMHASANSSGEIVKLNDNTARIDLKKGIDYSVDKNGVATLKDVKTGKKEILPSTAKDKNGKNVTLIYFEKDGKLGFYVQKTQKERGVGKCVSGIAGGAVTGGTTLGLAGAGVGTVTIPVIGTVSGGVVGAVGGAVGGGLTGGATFC</sequence>
<name>A0AB74PZN2_STAAU</name>
<gene>
    <name evidence="1" type="ORF">NCTC8317_00375</name>
</gene>
<reference evidence="1" key="1">
    <citation type="submission" date="2018-12" db="EMBL/GenBank/DDBJ databases">
        <authorList>
            <consortium name="Pathogen Informatics"/>
        </authorList>
    </citation>
    <scope>NUCLEOTIDE SEQUENCE</scope>
    <source>
        <strain evidence="1">NCTC8317</strain>
    </source>
</reference>